<dbReference type="EMBL" id="JBFMKM010000007">
    <property type="protein sequence ID" value="KAL1305259.1"/>
    <property type="molecule type" value="Genomic_DNA"/>
</dbReference>
<protein>
    <submittedName>
        <fullName evidence="2">Uncharacterized protein</fullName>
    </submittedName>
</protein>
<dbReference type="SUPFAM" id="SSF53756">
    <property type="entry name" value="UDP-Glycosyltransferase/glycogen phosphorylase"/>
    <property type="match status" value="1"/>
</dbReference>
<feature type="region of interest" description="Disordered" evidence="1">
    <location>
        <begin position="151"/>
        <end position="211"/>
    </location>
</feature>
<dbReference type="RefSeq" id="XP_069201532.1">
    <property type="nucleotide sequence ID" value="XM_069348500.1"/>
</dbReference>
<name>A0ABR3PGL6_9PEZI</name>
<dbReference type="Gene3D" id="3.40.50.2000">
    <property type="entry name" value="Glycogen Phosphorylase B"/>
    <property type="match status" value="1"/>
</dbReference>
<evidence type="ECO:0000313" key="3">
    <source>
        <dbReference type="Proteomes" id="UP001562354"/>
    </source>
</evidence>
<dbReference type="PANTHER" id="PTHR48050">
    <property type="entry name" value="STEROL 3-BETA-GLUCOSYLTRANSFERASE"/>
    <property type="match status" value="1"/>
</dbReference>
<evidence type="ECO:0000256" key="1">
    <source>
        <dbReference type="SAM" id="MobiDB-lite"/>
    </source>
</evidence>
<keyword evidence="3" id="KW-1185">Reference proteome</keyword>
<comment type="caution">
    <text evidence="2">The sequence shown here is derived from an EMBL/GenBank/DDBJ whole genome shotgun (WGS) entry which is preliminary data.</text>
</comment>
<reference evidence="2 3" key="1">
    <citation type="submission" date="2024-07" db="EMBL/GenBank/DDBJ databases">
        <title>Draft sequence of the Neodothiora populina.</title>
        <authorList>
            <person name="Drown D.D."/>
            <person name="Schuette U.S."/>
            <person name="Buechlein A.B."/>
            <person name="Rusch D.R."/>
            <person name="Winton L.W."/>
            <person name="Adams G.A."/>
        </authorList>
    </citation>
    <scope>NUCLEOTIDE SEQUENCE [LARGE SCALE GENOMIC DNA]</scope>
    <source>
        <strain evidence="2 3">CPC 39397</strain>
    </source>
</reference>
<sequence>MVYKAGAGPEAVPFKELTAKKLAQNITKALQPEVQERAHELAAKIKGEDGPRKAAKIFHETPQMRNIACFLCPDHVAVWRVRRTNIQLSSLAVAVLITRGKLNPRQLKLARHNRWYVEEGSQDPITGMIGAFTSTATGLMNDVDDYAHDISRHKGRSRKASIRSSMQNELDERHRRSASTSSRWASMEESRDGLATPSRQSEQTHRRKISKGEHFVTASGEFIDSSLTHVAKLPVAMLYNLANGFHNAPARLGDKTVRLRDPITGVLSGMKVGGKELVFGTYDAFSGILTQPYFGLQEGIHGQHGGAAAGMAKGVGLGFVGLVFKLPAAIIGPLGYSCKGIERSMQKWWSGTDQLTGDEVAAILKAKDEIKQVGLSDDASEHSAQVFWNEAKGAGVGKRMVERRVWQGYREVRELRNIAEGAKIEETIMQRWTKLEVDENFLAELMT</sequence>
<dbReference type="InterPro" id="IPR050426">
    <property type="entry name" value="Glycosyltransferase_28"/>
</dbReference>
<organism evidence="2 3">
    <name type="scientific">Neodothiora populina</name>
    <dbReference type="NCBI Taxonomy" id="2781224"/>
    <lineage>
        <taxon>Eukaryota</taxon>
        <taxon>Fungi</taxon>
        <taxon>Dikarya</taxon>
        <taxon>Ascomycota</taxon>
        <taxon>Pezizomycotina</taxon>
        <taxon>Dothideomycetes</taxon>
        <taxon>Dothideomycetidae</taxon>
        <taxon>Dothideales</taxon>
        <taxon>Dothioraceae</taxon>
        <taxon>Neodothiora</taxon>
    </lineage>
</organism>
<proteinExistence type="predicted"/>
<dbReference type="Proteomes" id="UP001562354">
    <property type="component" value="Unassembled WGS sequence"/>
</dbReference>
<accession>A0ABR3PGL6</accession>
<gene>
    <name evidence="2" type="ORF">AAFC00_002171</name>
</gene>
<dbReference type="PANTHER" id="PTHR48050:SF13">
    <property type="entry name" value="STEROL 3-BETA-GLUCOSYLTRANSFERASE UGT80A2"/>
    <property type="match status" value="1"/>
</dbReference>
<evidence type="ECO:0000313" key="2">
    <source>
        <dbReference type="EMBL" id="KAL1305259.1"/>
    </source>
</evidence>
<dbReference type="GeneID" id="95975873"/>